<accession>A0A4P7UJH9</accession>
<feature type="transmembrane region" description="Helical" evidence="5">
    <location>
        <begin position="73"/>
        <end position="90"/>
    </location>
</feature>
<dbReference type="GO" id="GO:0005886">
    <property type="term" value="C:plasma membrane"/>
    <property type="evidence" value="ECO:0007669"/>
    <property type="project" value="TreeGrafter"/>
</dbReference>
<evidence type="ECO:0000256" key="3">
    <source>
        <dbReference type="ARBA" id="ARBA00022989"/>
    </source>
</evidence>
<dbReference type="InterPro" id="IPR038665">
    <property type="entry name" value="Voltage-dep_anion_channel_sf"/>
</dbReference>
<evidence type="ECO:0000256" key="5">
    <source>
        <dbReference type="SAM" id="Phobius"/>
    </source>
</evidence>
<keyword evidence="2 5" id="KW-0812">Transmembrane</keyword>
<dbReference type="InterPro" id="IPR052951">
    <property type="entry name" value="Tellurite_res_ion_channel"/>
</dbReference>
<name>A0A4P7UJH9_DESDE</name>
<dbReference type="EMBL" id="CP036295">
    <property type="protein sequence ID" value="QCC86626.1"/>
    <property type="molecule type" value="Genomic_DNA"/>
</dbReference>
<dbReference type="PANTHER" id="PTHR37955">
    <property type="entry name" value="TELLURITE RESISTANCE PROTEIN TEHA"/>
    <property type="match status" value="1"/>
</dbReference>
<evidence type="ECO:0000256" key="1">
    <source>
        <dbReference type="ARBA" id="ARBA00004141"/>
    </source>
</evidence>
<dbReference type="Proteomes" id="UP000297065">
    <property type="component" value="Chromosome"/>
</dbReference>
<dbReference type="InterPro" id="IPR004695">
    <property type="entry name" value="SLAC1/Mae1/Ssu1/TehA"/>
</dbReference>
<feature type="transmembrane region" description="Helical" evidence="5">
    <location>
        <begin position="251"/>
        <end position="268"/>
    </location>
</feature>
<evidence type="ECO:0000313" key="7">
    <source>
        <dbReference type="Proteomes" id="UP000297065"/>
    </source>
</evidence>
<sequence length="340" mass="36934">MLQSIRSFFRAVPTPLAGLALGIASLGMGLEKSLPLHNLGQVLGALTSMTLTLLLAGKFAFNPGLLVEELRHPVLGSILPTTAMALMLQSKSLSIVDARAAQYLWLFAVALHLCLLLAFVRFRIGQFRLHQMVPSWFVPFVGISVAAMTVPGPAYYSLAYGLMLFGMVSYAALLPVMWYRLIFASQIDDAFKPTIAILAAPASLSLVAYLSLEPAPSLLLCSLLLGIAVLMTSIIYVAFFKLLRLPFSPGFAAYTFPMAVGASALYKVSDLLAAYPAALEYSLQLKFFAVLEMIVATLVVAYVCCRYLIFYVRAWDTLSRAQKAARIHVASARTARAAHV</sequence>
<feature type="transmembrane region" description="Helical" evidence="5">
    <location>
        <begin position="162"/>
        <end position="182"/>
    </location>
</feature>
<gene>
    <name evidence="6" type="ORF">DDIC_12205</name>
</gene>
<feature type="transmembrane region" description="Helical" evidence="5">
    <location>
        <begin position="288"/>
        <end position="312"/>
    </location>
</feature>
<reference evidence="6 7" key="1">
    <citation type="submission" date="2019-02" db="EMBL/GenBank/DDBJ databases">
        <title>Complete Genome Sequence of Desulfovibrio desulfuricans IC1, a Sulfonate Utilizing Anaerobe.</title>
        <authorList>
            <person name="Day L.A."/>
            <person name="De Leon K.B."/>
            <person name="Wall J.D."/>
        </authorList>
    </citation>
    <scope>NUCLEOTIDE SEQUENCE [LARGE SCALE GENOMIC DNA]</scope>
    <source>
        <strain evidence="6 7">IC1</strain>
    </source>
</reference>
<feature type="transmembrane region" description="Helical" evidence="5">
    <location>
        <begin position="102"/>
        <end position="124"/>
    </location>
</feature>
<evidence type="ECO:0000313" key="6">
    <source>
        <dbReference type="EMBL" id="QCC86626.1"/>
    </source>
</evidence>
<keyword evidence="3 5" id="KW-1133">Transmembrane helix</keyword>
<proteinExistence type="predicted"/>
<feature type="transmembrane region" description="Helical" evidence="5">
    <location>
        <begin position="136"/>
        <end position="156"/>
    </location>
</feature>
<dbReference type="CDD" id="cd09325">
    <property type="entry name" value="TDT_C4-dicarb_trans"/>
    <property type="match status" value="1"/>
</dbReference>
<dbReference type="AlphaFoldDB" id="A0A4P7UJH9"/>
<dbReference type="RefSeq" id="WP_136400695.1">
    <property type="nucleotide sequence ID" value="NZ_CP036295.1"/>
</dbReference>
<feature type="transmembrane region" description="Helical" evidence="5">
    <location>
        <begin position="194"/>
        <end position="211"/>
    </location>
</feature>
<feature type="transmembrane region" description="Helical" evidence="5">
    <location>
        <begin position="42"/>
        <end position="61"/>
    </location>
</feature>
<dbReference type="OrthoDB" id="958273at2"/>
<evidence type="ECO:0000256" key="2">
    <source>
        <dbReference type="ARBA" id="ARBA00022692"/>
    </source>
</evidence>
<keyword evidence="4 5" id="KW-0472">Membrane</keyword>
<feature type="transmembrane region" description="Helical" evidence="5">
    <location>
        <begin position="217"/>
        <end position="239"/>
    </location>
</feature>
<protein>
    <submittedName>
        <fullName evidence="6">TDT family transporter</fullName>
    </submittedName>
</protein>
<comment type="subcellular location">
    <subcellularLocation>
        <location evidence="1">Membrane</location>
        <topology evidence="1">Multi-pass membrane protein</topology>
    </subcellularLocation>
</comment>
<dbReference type="Gene3D" id="1.50.10.150">
    <property type="entry name" value="Voltage-dependent anion channel"/>
    <property type="match status" value="1"/>
</dbReference>
<evidence type="ECO:0000256" key="4">
    <source>
        <dbReference type="ARBA" id="ARBA00023136"/>
    </source>
</evidence>
<feature type="transmembrane region" description="Helical" evidence="5">
    <location>
        <begin position="12"/>
        <end position="30"/>
    </location>
</feature>
<organism evidence="6 7">
    <name type="scientific">Desulfovibrio desulfuricans</name>
    <dbReference type="NCBI Taxonomy" id="876"/>
    <lineage>
        <taxon>Bacteria</taxon>
        <taxon>Pseudomonadati</taxon>
        <taxon>Thermodesulfobacteriota</taxon>
        <taxon>Desulfovibrionia</taxon>
        <taxon>Desulfovibrionales</taxon>
        <taxon>Desulfovibrionaceae</taxon>
        <taxon>Desulfovibrio</taxon>
    </lineage>
</organism>
<dbReference type="GO" id="GO:0046583">
    <property type="term" value="F:monoatomic cation efflux transmembrane transporter activity"/>
    <property type="evidence" value="ECO:0007669"/>
    <property type="project" value="TreeGrafter"/>
</dbReference>
<dbReference type="PANTHER" id="PTHR37955:SF1">
    <property type="entry name" value="DEP DOMAIN-CONTAINING PROTEIN"/>
    <property type="match status" value="1"/>
</dbReference>
<dbReference type="Pfam" id="PF03595">
    <property type="entry name" value="SLAC1"/>
    <property type="match status" value="1"/>
</dbReference>